<dbReference type="EMBL" id="JACXVP010000011">
    <property type="protein sequence ID" value="KAG5577319.1"/>
    <property type="molecule type" value="Genomic_DNA"/>
</dbReference>
<gene>
    <name evidence="1" type="ORF">H5410_057453</name>
</gene>
<reference evidence="1 2" key="1">
    <citation type="submission" date="2020-09" db="EMBL/GenBank/DDBJ databases">
        <title>De no assembly of potato wild relative species, Solanum commersonii.</title>
        <authorList>
            <person name="Cho K."/>
        </authorList>
    </citation>
    <scope>NUCLEOTIDE SEQUENCE [LARGE SCALE GENOMIC DNA]</scope>
    <source>
        <strain evidence="1">LZ3.2</strain>
        <tissue evidence="1">Leaf</tissue>
    </source>
</reference>
<comment type="caution">
    <text evidence="1">The sequence shown here is derived from an EMBL/GenBank/DDBJ whole genome shotgun (WGS) entry which is preliminary data.</text>
</comment>
<proteinExistence type="predicted"/>
<name>A0A9J5WQ40_SOLCO</name>
<accession>A0A9J5WQ40</accession>
<dbReference type="AlphaFoldDB" id="A0A9J5WQ40"/>
<keyword evidence="2" id="KW-1185">Reference proteome</keyword>
<sequence>MQHLEAHQATGSQIDLTPAYSLHHLPQLEDHTNSGVSNGQLEITSLEREEGIPFTGRDWRLGQSLMVISEMEEGSTDSEKLAFYQPHFATLELIEIHTSYVLHPNLPFSSHHDHLEETWLPPAHGDISACSDVATSSREKSCLYQDPSLSSNLIQGLEDPISWAKSLTRSCMKNLSGFHLDSGAFSNNDLDNNSLKIDNLWDILHKKQNIAANAQEDYCSSTSTLALHHSNKFAALIFHFLKCLSTHPPLICGVNDQQLSLDLKATLCRSLQFFSQPLQVLDVPHRLIPQHLKAH</sequence>
<evidence type="ECO:0000313" key="2">
    <source>
        <dbReference type="Proteomes" id="UP000824120"/>
    </source>
</evidence>
<organism evidence="1 2">
    <name type="scientific">Solanum commersonii</name>
    <name type="common">Commerson's wild potato</name>
    <name type="synonym">Commerson's nightshade</name>
    <dbReference type="NCBI Taxonomy" id="4109"/>
    <lineage>
        <taxon>Eukaryota</taxon>
        <taxon>Viridiplantae</taxon>
        <taxon>Streptophyta</taxon>
        <taxon>Embryophyta</taxon>
        <taxon>Tracheophyta</taxon>
        <taxon>Spermatophyta</taxon>
        <taxon>Magnoliopsida</taxon>
        <taxon>eudicotyledons</taxon>
        <taxon>Gunneridae</taxon>
        <taxon>Pentapetalae</taxon>
        <taxon>asterids</taxon>
        <taxon>lamiids</taxon>
        <taxon>Solanales</taxon>
        <taxon>Solanaceae</taxon>
        <taxon>Solanoideae</taxon>
        <taxon>Solaneae</taxon>
        <taxon>Solanum</taxon>
    </lineage>
</organism>
<evidence type="ECO:0000313" key="1">
    <source>
        <dbReference type="EMBL" id="KAG5577319.1"/>
    </source>
</evidence>
<protein>
    <submittedName>
        <fullName evidence="1">Uncharacterized protein</fullName>
    </submittedName>
</protein>
<dbReference type="Proteomes" id="UP000824120">
    <property type="component" value="Chromosome 11"/>
</dbReference>